<dbReference type="AlphaFoldDB" id="A0AAV8V3Z3"/>
<dbReference type="PANTHER" id="PTHR13390">
    <property type="entry name" value="LIPASE"/>
    <property type="match status" value="1"/>
</dbReference>
<dbReference type="GO" id="GO:0016298">
    <property type="term" value="F:lipase activity"/>
    <property type="evidence" value="ECO:0007669"/>
    <property type="project" value="InterPro"/>
</dbReference>
<reference evidence="5 6" key="1">
    <citation type="journal article" date="2023" name="Nat. Commun.">
        <title>Origin of minicircular mitochondrial genomes in red algae.</title>
        <authorList>
            <person name="Lee Y."/>
            <person name="Cho C.H."/>
            <person name="Lee Y.M."/>
            <person name="Park S.I."/>
            <person name="Yang J.H."/>
            <person name="West J.A."/>
            <person name="Bhattacharya D."/>
            <person name="Yoon H.S."/>
        </authorList>
    </citation>
    <scope>NUCLEOTIDE SEQUENCE [LARGE SCALE GENOMIC DNA]</scope>
    <source>
        <strain evidence="5 6">CCMP1338</strain>
        <tissue evidence="5">Whole cell</tissue>
    </source>
</reference>
<sequence>MRMHLFGLGRAEKQLTPKRRKLEGVTKKPRRAVDRGFLSFVRARSFFRKLLHGKDVEELESKHPVKWSVVEHRGAKTDVFYIGPKAPKNKVLIVPGNPGCAEWYVSFARAIEDKTLSNDTGIYGLSLLGHSLRNVNDWRRTFSVEDQIEITEQLARDIKPSVLVGHSFGAHVCSQVLKRYNELMPRSSVVLLMPLTQCARRMTTTMKFSLHQHVREIITSGTRLVTANIPLRFGRAVVRAMGLNENAEIALSRMAGCLPLFRNIIYLADDERKQIKGFEFDLFRSMQGRVFYYHVQNDMWDTKDAFEEYRRELGDDGTVDDKFGTEHAFVLRDEQVERVASAVSSFIDDRRQ</sequence>
<dbReference type="SUPFAM" id="SSF53474">
    <property type="entry name" value="alpha/beta-Hydrolases"/>
    <property type="match status" value="1"/>
</dbReference>
<evidence type="ECO:0000256" key="1">
    <source>
        <dbReference type="ARBA" id="ARBA00004502"/>
    </source>
</evidence>
<evidence type="ECO:0000256" key="4">
    <source>
        <dbReference type="ARBA" id="ARBA00022801"/>
    </source>
</evidence>
<dbReference type="EMBL" id="JAMWBK010000001">
    <property type="protein sequence ID" value="KAJ8908378.1"/>
    <property type="molecule type" value="Genomic_DNA"/>
</dbReference>
<evidence type="ECO:0000313" key="5">
    <source>
        <dbReference type="EMBL" id="KAJ8908378.1"/>
    </source>
</evidence>
<dbReference type="Gene3D" id="3.40.50.1820">
    <property type="entry name" value="alpha/beta hydrolase"/>
    <property type="match status" value="1"/>
</dbReference>
<dbReference type="InterPro" id="IPR029058">
    <property type="entry name" value="AB_hydrolase_fold"/>
</dbReference>
<comment type="similarity">
    <text evidence="2">Belongs to the AB hydrolase superfamily. LDAH family.</text>
</comment>
<accession>A0AAV8V3Z3</accession>
<keyword evidence="4" id="KW-0378">Hydrolase</keyword>
<keyword evidence="6" id="KW-1185">Reference proteome</keyword>
<dbReference type="GO" id="GO:0005811">
    <property type="term" value="C:lipid droplet"/>
    <property type="evidence" value="ECO:0007669"/>
    <property type="project" value="UniProtKB-SubCell"/>
</dbReference>
<dbReference type="Proteomes" id="UP001157974">
    <property type="component" value="Unassembled WGS sequence"/>
</dbReference>
<gene>
    <name evidence="5" type="ORF">NDN08_005087</name>
</gene>
<protein>
    <recommendedName>
        <fullName evidence="7">AB hydrolase-1 domain-containing protein</fullName>
    </recommendedName>
</protein>
<name>A0AAV8V3Z3_9RHOD</name>
<evidence type="ECO:0000256" key="2">
    <source>
        <dbReference type="ARBA" id="ARBA00008300"/>
    </source>
</evidence>
<evidence type="ECO:0000313" key="6">
    <source>
        <dbReference type="Proteomes" id="UP001157974"/>
    </source>
</evidence>
<evidence type="ECO:0000256" key="3">
    <source>
        <dbReference type="ARBA" id="ARBA00022677"/>
    </source>
</evidence>
<dbReference type="Pfam" id="PF10230">
    <property type="entry name" value="LIDHydrolase"/>
    <property type="match status" value="1"/>
</dbReference>
<dbReference type="PANTHER" id="PTHR13390:SF0">
    <property type="entry name" value="LIPID DROPLET-ASSOCIATED HYDROLASE"/>
    <property type="match status" value="1"/>
</dbReference>
<comment type="caution">
    <text evidence="5">The sequence shown here is derived from an EMBL/GenBank/DDBJ whole genome shotgun (WGS) entry which is preliminary data.</text>
</comment>
<dbReference type="InterPro" id="IPR019363">
    <property type="entry name" value="LDAH"/>
</dbReference>
<proteinExistence type="inferred from homology"/>
<evidence type="ECO:0008006" key="7">
    <source>
        <dbReference type="Google" id="ProtNLM"/>
    </source>
</evidence>
<comment type="subcellular location">
    <subcellularLocation>
        <location evidence="1">Lipid droplet</location>
    </subcellularLocation>
</comment>
<keyword evidence="3" id="KW-0551">Lipid droplet</keyword>
<organism evidence="5 6">
    <name type="scientific">Rhodosorus marinus</name>
    <dbReference type="NCBI Taxonomy" id="101924"/>
    <lineage>
        <taxon>Eukaryota</taxon>
        <taxon>Rhodophyta</taxon>
        <taxon>Stylonematophyceae</taxon>
        <taxon>Stylonematales</taxon>
        <taxon>Stylonemataceae</taxon>
        <taxon>Rhodosorus</taxon>
    </lineage>
</organism>
<dbReference type="GO" id="GO:0019915">
    <property type="term" value="P:lipid storage"/>
    <property type="evidence" value="ECO:0007669"/>
    <property type="project" value="InterPro"/>
</dbReference>